<gene>
    <name evidence="2" type="ORF">Tci_604200</name>
</gene>
<accession>A0A699JG87</accession>
<evidence type="ECO:0000256" key="1">
    <source>
        <dbReference type="SAM" id="MobiDB-lite"/>
    </source>
</evidence>
<name>A0A699JG87_TANCI</name>
<comment type="caution">
    <text evidence="2">The sequence shown here is derived from an EMBL/GenBank/DDBJ whole genome shotgun (WGS) entry which is preliminary data.</text>
</comment>
<dbReference type="AlphaFoldDB" id="A0A699JG87"/>
<sequence>MPSHQLPSLWNPTFWIWQLWTPLTQKPHGTAAAQTGYAQPAYGALPAYSTAGYAQPPYGTHQPPAYGGSYGDGYQPPAHSFDATAAAPTSQYQAVQPLPKASPKQN</sequence>
<reference evidence="2" key="1">
    <citation type="journal article" date="2019" name="Sci. Rep.">
        <title>Draft genome of Tanacetum cinerariifolium, the natural source of mosquito coil.</title>
        <authorList>
            <person name="Yamashiro T."/>
            <person name="Shiraishi A."/>
            <person name="Satake H."/>
            <person name="Nakayama K."/>
        </authorList>
    </citation>
    <scope>NUCLEOTIDE SEQUENCE</scope>
</reference>
<protein>
    <submittedName>
        <fullName evidence="2">KH domain-containing protein</fullName>
    </submittedName>
</protein>
<feature type="region of interest" description="Disordered" evidence="1">
    <location>
        <begin position="53"/>
        <end position="106"/>
    </location>
</feature>
<dbReference type="EMBL" id="BKCJ010404337">
    <property type="protein sequence ID" value="GFA32228.1"/>
    <property type="molecule type" value="Genomic_DNA"/>
</dbReference>
<organism evidence="2">
    <name type="scientific">Tanacetum cinerariifolium</name>
    <name type="common">Dalmatian daisy</name>
    <name type="synonym">Chrysanthemum cinerariifolium</name>
    <dbReference type="NCBI Taxonomy" id="118510"/>
    <lineage>
        <taxon>Eukaryota</taxon>
        <taxon>Viridiplantae</taxon>
        <taxon>Streptophyta</taxon>
        <taxon>Embryophyta</taxon>
        <taxon>Tracheophyta</taxon>
        <taxon>Spermatophyta</taxon>
        <taxon>Magnoliopsida</taxon>
        <taxon>eudicotyledons</taxon>
        <taxon>Gunneridae</taxon>
        <taxon>Pentapetalae</taxon>
        <taxon>asterids</taxon>
        <taxon>campanulids</taxon>
        <taxon>Asterales</taxon>
        <taxon>Asteraceae</taxon>
        <taxon>Asteroideae</taxon>
        <taxon>Anthemideae</taxon>
        <taxon>Anthemidinae</taxon>
        <taxon>Tanacetum</taxon>
    </lineage>
</organism>
<proteinExistence type="predicted"/>
<evidence type="ECO:0000313" key="2">
    <source>
        <dbReference type="EMBL" id="GFA32228.1"/>
    </source>
</evidence>